<evidence type="ECO:0000256" key="2">
    <source>
        <dbReference type="ARBA" id="ARBA00022741"/>
    </source>
</evidence>
<dbReference type="Pfam" id="PF14532">
    <property type="entry name" value="Sigma54_activ_2"/>
    <property type="match status" value="1"/>
</dbReference>
<dbReference type="InterPro" id="IPR002078">
    <property type="entry name" value="Sigma_54_int"/>
</dbReference>
<dbReference type="PROSITE" id="PS50045">
    <property type="entry name" value="SIGMA54_INTERACT_4"/>
    <property type="match status" value="1"/>
</dbReference>
<dbReference type="FunFam" id="3.40.50.2300:FF:000018">
    <property type="entry name" value="DNA-binding transcriptional regulator NtrC"/>
    <property type="match status" value="1"/>
</dbReference>
<organism evidence="10 11">
    <name type="scientific">Gallibacterium salpingitidis</name>
    <dbReference type="NCBI Taxonomy" id="505341"/>
    <lineage>
        <taxon>Bacteria</taxon>
        <taxon>Pseudomonadati</taxon>
        <taxon>Pseudomonadota</taxon>
        <taxon>Gammaproteobacteria</taxon>
        <taxon>Pasteurellales</taxon>
        <taxon>Pasteurellaceae</taxon>
        <taxon>Gallibacterium</taxon>
    </lineage>
</organism>
<evidence type="ECO:0000256" key="1">
    <source>
        <dbReference type="ARBA" id="ARBA00022553"/>
    </source>
</evidence>
<keyword evidence="1 7" id="KW-0597">Phosphoprotein</keyword>
<dbReference type="RefSeq" id="WP_066106780.1">
    <property type="nucleotide sequence ID" value="NZ_CP103875.1"/>
</dbReference>
<evidence type="ECO:0000259" key="9">
    <source>
        <dbReference type="PROSITE" id="PS50110"/>
    </source>
</evidence>
<dbReference type="PROSITE" id="PS50110">
    <property type="entry name" value="RESPONSE_REGULATORY"/>
    <property type="match status" value="1"/>
</dbReference>
<dbReference type="OrthoDB" id="9804019at2"/>
<dbReference type="Pfam" id="PF02954">
    <property type="entry name" value="HTH_8"/>
    <property type="match status" value="1"/>
</dbReference>
<dbReference type="SMART" id="SM00448">
    <property type="entry name" value="REC"/>
    <property type="match status" value="1"/>
</dbReference>
<dbReference type="GO" id="GO:0005524">
    <property type="term" value="F:ATP binding"/>
    <property type="evidence" value="ECO:0007669"/>
    <property type="project" value="UniProtKB-KW"/>
</dbReference>
<name>A0A1A7NXS0_9PAST</name>
<dbReference type="Gene3D" id="1.10.8.60">
    <property type="match status" value="1"/>
</dbReference>
<proteinExistence type="predicted"/>
<dbReference type="AlphaFoldDB" id="A0A1A7NXS0"/>
<dbReference type="Gene3D" id="3.40.50.2300">
    <property type="match status" value="1"/>
</dbReference>
<dbReference type="InterPro" id="IPR002197">
    <property type="entry name" value="HTH_Fis"/>
</dbReference>
<keyword evidence="4" id="KW-0902">Two-component regulatory system</keyword>
<dbReference type="InterPro" id="IPR009057">
    <property type="entry name" value="Homeodomain-like_sf"/>
</dbReference>
<dbReference type="Gene3D" id="1.10.10.60">
    <property type="entry name" value="Homeodomain-like"/>
    <property type="match status" value="1"/>
</dbReference>
<keyword evidence="3" id="KW-0067">ATP-binding</keyword>
<evidence type="ECO:0000313" key="10">
    <source>
        <dbReference type="EMBL" id="OBW94997.1"/>
    </source>
</evidence>
<dbReference type="Pfam" id="PF25601">
    <property type="entry name" value="AAA_lid_14"/>
    <property type="match status" value="1"/>
</dbReference>
<dbReference type="GO" id="GO:0000160">
    <property type="term" value="P:phosphorelay signal transduction system"/>
    <property type="evidence" value="ECO:0007669"/>
    <property type="project" value="UniProtKB-KW"/>
</dbReference>
<protein>
    <submittedName>
        <fullName evidence="10">Fis family transcriptional regulator</fullName>
    </submittedName>
</protein>
<gene>
    <name evidence="10" type="ORF">QS62_04935</name>
</gene>
<feature type="modified residue" description="4-aspartylphosphate" evidence="7">
    <location>
        <position position="56"/>
    </location>
</feature>
<dbReference type="InterPro" id="IPR011006">
    <property type="entry name" value="CheY-like_superfamily"/>
</dbReference>
<dbReference type="SUPFAM" id="SSF52172">
    <property type="entry name" value="CheY-like"/>
    <property type="match status" value="1"/>
</dbReference>
<keyword evidence="6" id="KW-0804">Transcription</keyword>
<dbReference type="InterPro" id="IPR058031">
    <property type="entry name" value="AAA_lid_NorR"/>
</dbReference>
<feature type="domain" description="Sigma-54 factor interaction" evidence="8">
    <location>
        <begin position="142"/>
        <end position="341"/>
    </location>
</feature>
<reference evidence="10 11" key="1">
    <citation type="submission" date="2014-11" db="EMBL/GenBank/DDBJ databases">
        <title>Pan-genome of Gallibacterium spp.</title>
        <authorList>
            <person name="Kudirkiene E."/>
            <person name="Bojesen A.M."/>
        </authorList>
    </citation>
    <scope>NUCLEOTIDE SEQUENCE [LARGE SCALE GENOMIC DNA]</scope>
    <source>
        <strain evidence="10 11">F150</strain>
    </source>
</reference>
<dbReference type="PANTHER" id="PTHR32071">
    <property type="entry name" value="TRANSCRIPTIONAL REGULATORY PROTEIN"/>
    <property type="match status" value="1"/>
</dbReference>
<sequence length="419" mass="48110">MFSTEYNVLLIDDDIDILESFQDLLQQEGYQVITCSDPIDIVTQIPENWLGVVLCDVLLPNISGLTLLQDIIKYDPQLPVIMITGHGDVPMAVDAVKKGALNFLEKPLSLENLLIQIKQALQQRSSTIENRLWQLKQLNEVFIGQSDWGIANREQLQKLANSNIPVFLWGEAGTGRHLSAIYLHKLSARKHSPLVTYECYPQDQINIEALINETKQGTLILKNVHYLPQREQQLLANALNNENVSFRLVLISDLALLQLIQDKSLISDFYYLFLHTQIELLPLRKRTSDIIPIFCHYVQKSCLRLKKEYEKPPKKILQTLLNQDWSGNVKELINIAELYAIGLLSDQVSLSPHSSTPMTAGDIKPLNEQVDEYEKQIIENALIFYQGRINEVATYLDIPRKKLYLRMRKYGIDKKNYKL</sequence>
<dbReference type="Proteomes" id="UP000092649">
    <property type="component" value="Unassembled WGS sequence"/>
</dbReference>
<dbReference type="SUPFAM" id="SSF52540">
    <property type="entry name" value="P-loop containing nucleoside triphosphate hydrolases"/>
    <property type="match status" value="1"/>
</dbReference>
<dbReference type="InterPro" id="IPR027417">
    <property type="entry name" value="P-loop_NTPase"/>
</dbReference>
<dbReference type="GO" id="GO:0006355">
    <property type="term" value="P:regulation of DNA-templated transcription"/>
    <property type="evidence" value="ECO:0007669"/>
    <property type="project" value="InterPro"/>
</dbReference>
<dbReference type="InterPro" id="IPR001789">
    <property type="entry name" value="Sig_transdc_resp-reg_receiver"/>
</dbReference>
<accession>A0A1A7NXS0</accession>
<evidence type="ECO:0000256" key="7">
    <source>
        <dbReference type="PROSITE-ProRule" id="PRU00169"/>
    </source>
</evidence>
<dbReference type="SUPFAM" id="SSF46689">
    <property type="entry name" value="Homeodomain-like"/>
    <property type="match status" value="1"/>
</dbReference>
<feature type="domain" description="Response regulatory" evidence="9">
    <location>
        <begin position="7"/>
        <end position="121"/>
    </location>
</feature>
<dbReference type="Pfam" id="PF00072">
    <property type="entry name" value="Response_reg"/>
    <property type="match status" value="1"/>
</dbReference>
<dbReference type="GO" id="GO:0043565">
    <property type="term" value="F:sequence-specific DNA binding"/>
    <property type="evidence" value="ECO:0007669"/>
    <property type="project" value="InterPro"/>
</dbReference>
<dbReference type="EMBL" id="JTJL01000016">
    <property type="protein sequence ID" value="OBW94997.1"/>
    <property type="molecule type" value="Genomic_DNA"/>
</dbReference>
<evidence type="ECO:0000256" key="6">
    <source>
        <dbReference type="ARBA" id="ARBA00023163"/>
    </source>
</evidence>
<dbReference type="PANTHER" id="PTHR32071:SF29">
    <property type="entry name" value="PHOSPHOGLYCERATE TRANSPORT SYSTEM TRANSCRIPTIONAL REGULATORY PROTEIN PGTA"/>
    <property type="match status" value="1"/>
</dbReference>
<evidence type="ECO:0000313" key="11">
    <source>
        <dbReference type="Proteomes" id="UP000092649"/>
    </source>
</evidence>
<evidence type="ECO:0000256" key="5">
    <source>
        <dbReference type="ARBA" id="ARBA00023015"/>
    </source>
</evidence>
<dbReference type="Gene3D" id="3.40.50.300">
    <property type="entry name" value="P-loop containing nucleotide triphosphate hydrolases"/>
    <property type="match status" value="1"/>
</dbReference>
<evidence type="ECO:0000259" key="8">
    <source>
        <dbReference type="PROSITE" id="PS50045"/>
    </source>
</evidence>
<evidence type="ECO:0000256" key="4">
    <source>
        <dbReference type="ARBA" id="ARBA00023012"/>
    </source>
</evidence>
<comment type="caution">
    <text evidence="10">The sequence shown here is derived from an EMBL/GenBank/DDBJ whole genome shotgun (WGS) entry which is preliminary data.</text>
</comment>
<keyword evidence="5" id="KW-0805">Transcription regulation</keyword>
<keyword evidence="11" id="KW-1185">Reference proteome</keyword>
<keyword evidence="2" id="KW-0547">Nucleotide-binding</keyword>
<evidence type="ECO:0000256" key="3">
    <source>
        <dbReference type="ARBA" id="ARBA00022840"/>
    </source>
</evidence>
<dbReference type="PATRIC" id="fig|505341.3.peg.993"/>